<dbReference type="InterPro" id="IPR040044">
    <property type="entry name" value="SRR1L"/>
</dbReference>
<dbReference type="eggNOG" id="KOG4548">
    <property type="taxonomic scope" value="Eukaryota"/>
</dbReference>
<dbReference type="InterPro" id="IPR012942">
    <property type="entry name" value="SRR1-like"/>
</dbReference>
<protein>
    <submittedName>
        <fullName evidence="5">SRR1 domain-containing protein</fullName>
    </submittedName>
</protein>
<dbReference type="Pfam" id="PF07985">
    <property type="entry name" value="SRR1"/>
    <property type="match status" value="1"/>
</dbReference>
<evidence type="ECO:0000259" key="3">
    <source>
        <dbReference type="Pfam" id="PF07985"/>
    </source>
</evidence>
<evidence type="ECO:0000313" key="4">
    <source>
        <dbReference type="Proteomes" id="UP000095285"/>
    </source>
</evidence>
<dbReference type="AlphaFoldDB" id="A0A1I7VMC4"/>
<dbReference type="GO" id="GO:0005634">
    <property type="term" value="C:nucleus"/>
    <property type="evidence" value="ECO:0007669"/>
    <property type="project" value="TreeGrafter"/>
</dbReference>
<accession>A0A1I7VMC4</accession>
<comment type="similarity">
    <text evidence="1">Belongs to the SRR1 family.</text>
</comment>
<organism evidence="4 5">
    <name type="scientific">Loa loa</name>
    <name type="common">Eye worm</name>
    <name type="synonym">Filaria loa</name>
    <dbReference type="NCBI Taxonomy" id="7209"/>
    <lineage>
        <taxon>Eukaryota</taxon>
        <taxon>Metazoa</taxon>
        <taxon>Ecdysozoa</taxon>
        <taxon>Nematoda</taxon>
        <taxon>Chromadorea</taxon>
        <taxon>Rhabditida</taxon>
        <taxon>Spirurina</taxon>
        <taxon>Spiruromorpha</taxon>
        <taxon>Filarioidea</taxon>
        <taxon>Onchocercidae</taxon>
        <taxon>Loa</taxon>
    </lineage>
</organism>
<dbReference type="PANTHER" id="PTHR28626:SF3">
    <property type="entry name" value="SRR1-LIKE PROTEIN"/>
    <property type="match status" value="1"/>
</dbReference>
<feature type="region of interest" description="Disordered" evidence="2">
    <location>
        <begin position="33"/>
        <end position="59"/>
    </location>
</feature>
<keyword evidence="4" id="KW-1185">Reference proteome</keyword>
<dbReference type="GO" id="GO:0005737">
    <property type="term" value="C:cytoplasm"/>
    <property type="evidence" value="ECO:0007669"/>
    <property type="project" value="TreeGrafter"/>
</dbReference>
<evidence type="ECO:0000256" key="2">
    <source>
        <dbReference type="SAM" id="MobiDB-lite"/>
    </source>
</evidence>
<sequence>MTLLGLFTIHAICKVKICSLTNGGNDPHLTCRKERGTPLRNTQRPRRKCRTTPNANAPGAKNLKAMRMRCGSYSENPSGTHARTKQHFMALLRKHQLRIELHSTHMTSKTDKGAASVSGDDEQFVVVRRNGRKSKRRSRGRDENVATAVCYLGDQVSMERIDTVMRNACTNIELIKYSQQIITLLLKSLSGRQLSSIWALGLGSFSYPYYHGCDQLALLLELQHYFGCEVYFQEPCLTEMEKLWLCNHAISLSGTKDLLECRISDDDDDDNDNNENVVLFYAPHCGHAIYNSVIYAHRKKLKRIIIAGNNLHSMYNMSRHLARYEESVLSPEECSLKECNVTDLEMSNYNELHSLSLYSK</sequence>
<name>A0A1I7VMC4_LOALO</name>
<dbReference type="PANTHER" id="PTHR28626">
    <property type="entry name" value="SRR1-LIKE PROTEIN"/>
    <property type="match status" value="1"/>
</dbReference>
<dbReference type="WBParaSite" id="EN70_4111">
    <property type="protein sequence ID" value="EN70_4111"/>
    <property type="gene ID" value="EN70_4111"/>
</dbReference>
<reference evidence="5" key="2">
    <citation type="submission" date="2016-11" db="UniProtKB">
        <authorList>
            <consortium name="WormBaseParasite"/>
        </authorList>
    </citation>
    <scope>IDENTIFICATION</scope>
</reference>
<evidence type="ECO:0000256" key="1">
    <source>
        <dbReference type="ARBA" id="ARBA00009856"/>
    </source>
</evidence>
<dbReference type="Proteomes" id="UP000095285">
    <property type="component" value="Unassembled WGS sequence"/>
</dbReference>
<proteinExistence type="inferred from homology"/>
<reference evidence="4" key="1">
    <citation type="submission" date="2012-04" db="EMBL/GenBank/DDBJ databases">
        <title>The Genome Sequence of Loa loa.</title>
        <authorList>
            <consortium name="The Broad Institute Genome Sequencing Platform"/>
            <consortium name="Broad Institute Genome Sequencing Center for Infectious Disease"/>
            <person name="Nutman T.B."/>
            <person name="Fink D.L."/>
            <person name="Russ C."/>
            <person name="Young S."/>
            <person name="Zeng Q."/>
            <person name="Gargeya S."/>
            <person name="Alvarado L."/>
            <person name="Berlin A."/>
            <person name="Chapman S.B."/>
            <person name="Chen Z."/>
            <person name="Freedman E."/>
            <person name="Gellesch M."/>
            <person name="Goldberg J."/>
            <person name="Griggs A."/>
            <person name="Gujja S."/>
            <person name="Heilman E.R."/>
            <person name="Heiman D."/>
            <person name="Howarth C."/>
            <person name="Mehta T."/>
            <person name="Neiman D."/>
            <person name="Pearson M."/>
            <person name="Roberts A."/>
            <person name="Saif S."/>
            <person name="Shea T."/>
            <person name="Shenoy N."/>
            <person name="Sisk P."/>
            <person name="Stolte C."/>
            <person name="Sykes S."/>
            <person name="White J."/>
            <person name="Yandava C."/>
            <person name="Haas B."/>
            <person name="Henn M.R."/>
            <person name="Nusbaum C."/>
            <person name="Birren B."/>
        </authorList>
    </citation>
    <scope>NUCLEOTIDE SEQUENCE [LARGE SCALE GENOMIC DNA]</scope>
</reference>
<feature type="domain" description="SRR1-like" evidence="3">
    <location>
        <begin position="189"/>
        <end position="358"/>
    </location>
</feature>
<evidence type="ECO:0000313" key="5">
    <source>
        <dbReference type="WBParaSite" id="EN70_4111"/>
    </source>
</evidence>
<dbReference type="STRING" id="7209.A0A1I7VMC4"/>